<comment type="caution">
    <text evidence="1">The sequence shown here is derived from an EMBL/GenBank/DDBJ whole genome shotgun (WGS) entry which is preliminary data.</text>
</comment>
<organism evidence="1 2">
    <name type="scientific">Martelella mediterranea</name>
    <dbReference type="NCBI Taxonomy" id="293089"/>
    <lineage>
        <taxon>Bacteria</taxon>
        <taxon>Pseudomonadati</taxon>
        <taxon>Pseudomonadota</taxon>
        <taxon>Alphaproteobacteria</taxon>
        <taxon>Hyphomicrobiales</taxon>
        <taxon>Aurantimonadaceae</taxon>
        <taxon>Martelella</taxon>
    </lineage>
</organism>
<protein>
    <submittedName>
        <fullName evidence="1">Ribbon-helix-helix CopG family protein</fullName>
    </submittedName>
</protein>
<accession>A0A4R3NEP9</accession>
<dbReference type="Proteomes" id="UP000295097">
    <property type="component" value="Unassembled WGS sequence"/>
</dbReference>
<dbReference type="RefSeq" id="WP_132314398.1">
    <property type="nucleotide sequence ID" value="NZ_SMAR01000096.1"/>
</dbReference>
<dbReference type="OrthoDB" id="7916728at2"/>
<evidence type="ECO:0000313" key="1">
    <source>
        <dbReference type="EMBL" id="TCT27246.1"/>
    </source>
</evidence>
<proteinExistence type="predicted"/>
<sequence length="52" mass="6306">MAPPRKDNIPLTLRVSQSLLKLIDDRRREEEDIPTRPEMVRRILQDYFDRGR</sequence>
<gene>
    <name evidence="1" type="ORF">EDC90_10963</name>
</gene>
<dbReference type="EMBL" id="SMAR01000096">
    <property type="protein sequence ID" value="TCT27246.1"/>
    <property type="molecule type" value="Genomic_DNA"/>
</dbReference>
<evidence type="ECO:0000313" key="2">
    <source>
        <dbReference type="Proteomes" id="UP000295097"/>
    </source>
</evidence>
<dbReference type="AlphaFoldDB" id="A0A4R3NEP9"/>
<reference evidence="1 2" key="1">
    <citation type="submission" date="2019-03" db="EMBL/GenBank/DDBJ databases">
        <title>Freshwater and sediment microbial communities from various areas in North America, analyzing microbe dynamics in response to fracking.</title>
        <authorList>
            <person name="Lamendella R."/>
        </authorList>
    </citation>
    <scope>NUCLEOTIDE SEQUENCE [LARGE SCALE GENOMIC DNA]</scope>
    <source>
        <strain evidence="1 2">175.2</strain>
    </source>
</reference>
<name>A0A4R3NEP9_9HYPH</name>
<keyword evidence="2" id="KW-1185">Reference proteome</keyword>